<evidence type="ECO:0000313" key="1">
    <source>
        <dbReference type="EMBL" id="WAH62404.1"/>
    </source>
</evidence>
<reference evidence="1" key="1">
    <citation type="submission" date="2022-10" db="EMBL/GenBank/DDBJ databases">
        <title>Complete genome sequence resource for Xanthomonas hortorum isolated from Greek Oregano.</title>
        <authorList>
            <person name="Gonzalez-Tobon J."/>
            <person name="Helmann T.C."/>
            <person name="Daughtrey M."/>
            <person name="Stodghill P.V."/>
            <person name="Filiatrault M.J."/>
        </authorList>
    </citation>
    <scope>NUCLEOTIDE SEQUENCE</scope>
    <source>
        <strain evidence="1">Oregano 108</strain>
    </source>
</reference>
<dbReference type="EMBL" id="CP107241">
    <property type="protein sequence ID" value="WAH62404.1"/>
    <property type="molecule type" value="Genomic_DNA"/>
</dbReference>
<dbReference type="AlphaFoldDB" id="A0AA47IA19"/>
<organism evidence="1 2">
    <name type="scientific">Xanthomonas hortorum</name>
    <dbReference type="NCBI Taxonomy" id="56454"/>
    <lineage>
        <taxon>Bacteria</taxon>
        <taxon>Pseudomonadati</taxon>
        <taxon>Pseudomonadota</taxon>
        <taxon>Gammaproteobacteria</taxon>
        <taxon>Lysobacterales</taxon>
        <taxon>Lysobacteraceae</taxon>
        <taxon>Xanthomonas</taxon>
    </lineage>
</organism>
<dbReference type="RefSeq" id="WP_043907281.1">
    <property type="nucleotide sequence ID" value="NZ_CP016878.1"/>
</dbReference>
<evidence type="ECO:0000313" key="2">
    <source>
        <dbReference type="Proteomes" id="UP001164737"/>
    </source>
</evidence>
<protein>
    <submittedName>
        <fullName evidence="1">Uncharacterized protein</fullName>
    </submittedName>
</protein>
<proteinExistence type="predicted"/>
<gene>
    <name evidence="1" type="ORF">OEG85_12745</name>
</gene>
<name>A0AA47IA19_9XANT</name>
<dbReference type="GeneID" id="55511649"/>
<dbReference type="KEGG" id="xhr:XJ27_03765"/>
<dbReference type="Proteomes" id="UP001164737">
    <property type="component" value="Chromosome"/>
</dbReference>
<accession>A0AA47IA19</accession>
<sequence>MLGKPYWFKPLNAGTEVCMGLTMIRNIGHYRLTAHTAPAGALYAPEILVSFEDGITLRGYKPPDVRFDTQLAARHYARQWMGRCKLSALGILEDS</sequence>